<reference evidence="2 3" key="1">
    <citation type="journal article" date="2018" name="Int. J. Syst. Evol. Microbiol.">
        <title>Methylomusa anaerophila gen. nov., sp. nov., an anaerobic methanol-utilizing bacterium isolated from a microbial fuel cell.</title>
        <authorList>
            <person name="Amano N."/>
            <person name="Yamamuro A."/>
            <person name="Miyahara M."/>
            <person name="Kouzuma A."/>
            <person name="Abe T."/>
            <person name="Watanabe K."/>
        </authorList>
    </citation>
    <scope>NUCLEOTIDE SEQUENCE [LARGE SCALE GENOMIC DNA]</scope>
    <source>
        <strain evidence="2 3">MMFC1</strain>
    </source>
</reference>
<dbReference type="GO" id="GO:0022857">
    <property type="term" value="F:transmembrane transporter activity"/>
    <property type="evidence" value="ECO:0007669"/>
    <property type="project" value="InterPro"/>
</dbReference>
<dbReference type="EMBL" id="AP018449">
    <property type="protein sequence ID" value="BBB92733.1"/>
    <property type="molecule type" value="Genomic_DNA"/>
</dbReference>
<keyword evidence="1" id="KW-0472">Membrane</keyword>
<proteinExistence type="predicted"/>
<keyword evidence="3" id="KW-1185">Reference proteome</keyword>
<evidence type="ECO:0000313" key="3">
    <source>
        <dbReference type="Proteomes" id="UP000276437"/>
    </source>
</evidence>
<keyword evidence="1" id="KW-0812">Transmembrane</keyword>
<feature type="transmembrane region" description="Helical" evidence="1">
    <location>
        <begin position="102"/>
        <end position="129"/>
    </location>
</feature>
<dbReference type="InterPro" id="IPR024529">
    <property type="entry name" value="ECF_trnsprt_substrate-spec"/>
</dbReference>
<feature type="transmembrane region" description="Helical" evidence="1">
    <location>
        <begin position="136"/>
        <end position="160"/>
    </location>
</feature>
<dbReference type="Pfam" id="PF12822">
    <property type="entry name" value="ECF_trnsprt"/>
    <property type="match status" value="1"/>
</dbReference>
<feature type="transmembrane region" description="Helical" evidence="1">
    <location>
        <begin position="34"/>
        <end position="60"/>
    </location>
</feature>
<name>A0A348ANT5_9FIRM</name>
<feature type="transmembrane region" description="Helical" evidence="1">
    <location>
        <begin position="72"/>
        <end position="96"/>
    </location>
</feature>
<dbReference type="AlphaFoldDB" id="A0A348ANT5"/>
<dbReference type="KEGG" id="mana:MAMMFC1_03428"/>
<protein>
    <recommendedName>
        <fullName evidence="4">ECF transporter S component</fullName>
    </recommendedName>
</protein>
<dbReference type="Proteomes" id="UP000276437">
    <property type="component" value="Chromosome"/>
</dbReference>
<accession>A0A348ANT5</accession>
<keyword evidence="1" id="KW-1133">Transmembrane helix</keyword>
<sequence>MHKVLTRTALLLALTLLFQSLRFFIPIPPLFSTFIIGSLVNASLLIAAETVGIWPALLIAAVTPIVAYFQQLLVLPVFIIPVALGNASMVVVYLLTLKFGKVISVGIAAFTKTCVLYGLFTWLLALVVLPPKVAALLMFVMSWPQFVTGIIGGILAVLIAKRLKSTL</sequence>
<organism evidence="2 3">
    <name type="scientific">Methylomusa anaerophila</name>
    <dbReference type="NCBI Taxonomy" id="1930071"/>
    <lineage>
        <taxon>Bacteria</taxon>
        <taxon>Bacillati</taxon>
        <taxon>Bacillota</taxon>
        <taxon>Negativicutes</taxon>
        <taxon>Selenomonadales</taxon>
        <taxon>Sporomusaceae</taxon>
        <taxon>Methylomusa</taxon>
    </lineage>
</organism>
<evidence type="ECO:0000313" key="2">
    <source>
        <dbReference type="EMBL" id="BBB92733.1"/>
    </source>
</evidence>
<gene>
    <name evidence="2" type="ORF">MAMMFC1_03428</name>
</gene>
<dbReference type="RefSeq" id="WP_232035493.1">
    <property type="nucleotide sequence ID" value="NZ_AP018449.1"/>
</dbReference>
<evidence type="ECO:0000256" key="1">
    <source>
        <dbReference type="SAM" id="Phobius"/>
    </source>
</evidence>
<evidence type="ECO:0008006" key="4">
    <source>
        <dbReference type="Google" id="ProtNLM"/>
    </source>
</evidence>